<reference evidence="2 3" key="1">
    <citation type="submission" date="2023-11" db="EMBL/GenBank/DDBJ databases">
        <title>Paucibacter sp. nov., isolated from fresh soil in Korea.</title>
        <authorList>
            <person name="Le N.T.T."/>
        </authorList>
    </citation>
    <scope>NUCLEOTIDE SEQUENCE [LARGE SCALE GENOMIC DNA]</scope>
    <source>
        <strain evidence="2 3">R3-3</strain>
    </source>
</reference>
<proteinExistence type="predicted"/>
<sequence length="182" mass="20179">MAYQPVFPLALQPAASALLGAMTASALAPAQQGFRVTVQGESLSAPARLYCSPSELRALIEQAAGDSRTLALCLGTRHWDGHVREECLRRLISTDRPWVAPFFVQLLGEYVIEIVEVIAEAVRLATVQDLCGFARENPKFMALTRQRATSYWDCYFRRRFGSLQTYPAIAVLNAIDVMARSQ</sequence>
<keyword evidence="3" id="KW-1185">Reference proteome</keyword>
<dbReference type="RefSeq" id="WP_320422676.1">
    <property type="nucleotide sequence ID" value="NZ_JAXCLA010000003.1"/>
</dbReference>
<evidence type="ECO:0000313" key="3">
    <source>
        <dbReference type="Proteomes" id="UP001285263"/>
    </source>
</evidence>
<dbReference type="Proteomes" id="UP001285263">
    <property type="component" value="Unassembled WGS sequence"/>
</dbReference>
<protein>
    <submittedName>
        <fullName evidence="2">Uncharacterized protein</fullName>
    </submittedName>
</protein>
<organism evidence="2 3">
    <name type="scientific">Roseateles agri</name>
    <dbReference type="NCBI Taxonomy" id="3098619"/>
    <lineage>
        <taxon>Bacteria</taxon>
        <taxon>Pseudomonadati</taxon>
        <taxon>Pseudomonadota</taxon>
        <taxon>Betaproteobacteria</taxon>
        <taxon>Burkholderiales</taxon>
        <taxon>Sphaerotilaceae</taxon>
        <taxon>Roseateles</taxon>
    </lineage>
</organism>
<gene>
    <name evidence="2" type="ORF">SNE35_09605</name>
</gene>
<comment type="caution">
    <text evidence="2">The sequence shown here is derived from an EMBL/GenBank/DDBJ whole genome shotgun (WGS) entry which is preliminary data.</text>
</comment>
<evidence type="ECO:0000313" key="2">
    <source>
        <dbReference type="EMBL" id="MDY0744764.1"/>
    </source>
</evidence>
<evidence type="ECO:0000256" key="1">
    <source>
        <dbReference type="SAM" id="SignalP"/>
    </source>
</evidence>
<feature type="chain" id="PRO_5047376715" evidence="1">
    <location>
        <begin position="31"/>
        <end position="182"/>
    </location>
</feature>
<accession>A0ABU5DHQ9</accession>
<name>A0ABU5DHQ9_9BURK</name>
<dbReference type="EMBL" id="JAXCLA010000003">
    <property type="protein sequence ID" value="MDY0744764.1"/>
    <property type="molecule type" value="Genomic_DNA"/>
</dbReference>
<keyword evidence="1" id="KW-0732">Signal</keyword>
<feature type="signal peptide" evidence="1">
    <location>
        <begin position="1"/>
        <end position="30"/>
    </location>
</feature>